<dbReference type="AlphaFoldDB" id="A0AA40KH85"/>
<feature type="region of interest" description="Disordered" evidence="1">
    <location>
        <begin position="45"/>
        <end position="78"/>
    </location>
</feature>
<organism evidence="2 3">
    <name type="scientific">Melipona bicolor</name>
    <dbReference type="NCBI Taxonomy" id="60889"/>
    <lineage>
        <taxon>Eukaryota</taxon>
        <taxon>Metazoa</taxon>
        <taxon>Ecdysozoa</taxon>
        <taxon>Arthropoda</taxon>
        <taxon>Hexapoda</taxon>
        <taxon>Insecta</taxon>
        <taxon>Pterygota</taxon>
        <taxon>Neoptera</taxon>
        <taxon>Endopterygota</taxon>
        <taxon>Hymenoptera</taxon>
        <taxon>Apocrita</taxon>
        <taxon>Aculeata</taxon>
        <taxon>Apoidea</taxon>
        <taxon>Anthophila</taxon>
        <taxon>Apidae</taxon>
        <taxon>Melipona</taxon>
    </lineage>
</organism>
<feature type="region of interest" description="Disordered" evidence="1">
    <location>
        <begin position="1"/>
        <end position="20"/>
    </location>
</feature>
<dbReference type="EMBL" id="JAHYIQ010000032">
    <property type="protein sequence ID" value="KAK1120214.1"/>
    <property type="molecule type" value="Genomic_DNA"/>
</dbReference>
<sequence>MATSAIHSRTDGGYNETKMADTYQLRDDMAAIQYQLAEMTHKMATMETNLSRRRPFHRQPRFRDRRSQSRGRPSSSRQYKTTGELCYYHFNFGARAHKCKNPCNWSSVIAEVAQQSEN</sequence>
<reference evidence="2" key="1">
    <citation type="submission" date="2021-10" db="EMBL/GenBank/DDBJ databases">
        <title>Melipona bicolor Genome sequencing and assembly.</title>
        <authorList>
            <person name="Araujo N.S."/>
            <person name="Arias M.C."/>
        </authorList>
    </citation>
    <scope>NUCLEOTIDE SEQUENCE</scope>
    <source>
        <strain evidence="2">USP_2M_L1-L4_2017</strain>
        <tissue evidence="2">Whole body</tissue>
    </source>
</reference>
<proteinExistence type="predicted"/>
<name>A0AA40KH85_9HYME</name>
<evidence type="ECO:0000313" key="2">
    <source>
        <dbReference type="EMBL" id="KAK1120214.1"/>
    </source>
</evidence>
<keyword evidence="3" id="KW-1185">Reference proteome</keyword>
<dbReference type="Proteomes" id="UP001177670">
    <property type="component" value="Unassembled WGS sequence"/>
</dbReference>
<gene>
    <name evidence="2" type="ORF">K0M31_012581</name>
</gene>
<comment type="caution">
    <text evidence="2">The sequence shown here is derived from an EMBL/GenBank/DDBJ whole genome shotgun (WGS) entry which is preliminary data.</text>
</comment>
<protein>
    <submittedName>
        <fullName evidence="2">Uncharacterized protein</fullName>
    </submittedName>
</protein>
<evidence type="ECO:0000313" key="3">
    <source>
        <dbReference type="Proteomes" id="UP001177670"/>
    </source>
</evidence>
<feature type="compositionally biased region" description="Basic residues" evidence="1">
    <location>
        <begin position="51"/>
        <end position="60"/>
    </location>
</feature>
<evidence type="ECO:0000256" key="1">
    <source>
        <dbReference type="SAM" id="MobiDB-lite"/>
    </source>
</evidence>
<accession>A0AA40KH85</accession>